<feature type="signal peptide" evidence="9">
    <location>
        <begin position="1"/>
        <end position="18"/>
    </location>
</feature>
<evidence type="ECO:0000256" key="3">
    <source>
        <dbReference type="ARBA" id="ARBA00022448"/>
    </source>
</evidence>
<evidence type="ECO:0000256" key="9">
    <source>
        <dbReference type="SAM" id="SignalP"/>
    </source>
</evidence>
<dbReference type="PANTHER" id="PTHR30026">
    <property type="entry name" value="OUTER MEMBRANE PROTEIN TOLC"/>
    <property type="match status" value="1"/>
</dbReference>
<reference evidence="10 11" key="1">
    <citation type="submission" date="2020-08" db="EMBL/GenBank/DDBJ databases">
        <title>Genomic Encyclopedia of Type Strains, Phase IV (KMG-V): Genome sequencing to study the core and pangenomes of soil and plant-associated prokaryotes.</title>
        <authorList>
            <person name="Whitman W."/>
        </authorList>
    </citation>
    <scope>NUCLEOTIDE SEQUENCE [LARGE SCALE GENOMIC DNA]</scope>
    <source>
        <strain evidence="10 11">X5P3</strain>
    </source>
</reference>
<keyword evidence="7" id="KW-0998">Cell outer membrane</keyword>
<evidence type="ECO:0000313" key="10">
    <source>
        <dbReference type="EMBL" id="MBB5064521.1"/>
    </source>
</evidence>
<evidence type="ECO:0000256" key="2">
    <source>
        <dbReference type="ARBA" id="ARBA00007613"/>
    </source>
</evidence>
<feature type="region of interest" description="Disordered" evidence="8">
    <location>
        <begin position="47"/>
        <end position="75"/>
    </location>
</feature>
<dbReference type="Pfam" id="PF02321">
    <property type="entry name" value="OEP"/>
    <property type="match status" value="2"/>
</dbReference>
<evidence type="ECO:0000256" key="1">
    <source>
        <dbReference type="ARBA" id="ARBA00004442"/>
    </source>
</evidence>
<proteinExistence type="inferred from homology"/>
<accession>A0A7W7ZR01</accession>
<name>A0A7W7ZR01_9BACT</name>
<keyword evidence="3" id="KW-0813">Transport</keyword>
<protein>
    <submittedName>
        <fullName evidence="10">Outer membrane protein</fullName>
    </submittedName>
</protein>
<organism evidence="10 11">
    <name type="scientific">Granulicella mallensis</name>
    <dbReference type="NCBI Taxonomy" id="940614"/>
    <lineage>
        <taxon>Bacteria</taxon>
        <taxon>Pseudomonadati</taxon>
        <taxon>Acidobacteriota</taxon>
        <taxon>Terriglobia</taxon>
        <taxon>Terriglobales</taxon>
        <taxon>Acidobacteriaceae</taxon>
        <taxon>Granulicella</taxon>
    </lineage>
</organism>
<keyword evidence="6" id="KW-0472">Membrane</keyword>
<dbReference type="EMBL" id="JACHIO010000011">
    <property type="protein sequence ID" value="MBB5064521.1"/>
    <property type="molecule type" value="Genomic_DNA"/>
</dbReference>
<sequence>MRQLFFLFLLAASGPALAQVNGANLPTAPRPVSGIFLLSALSQDAGQQSSSSSSVSQGSGVPQKPLLDSGSPATPITRSDAERIALKNNPSITANQLLALASGQVTRQTRSAGLPQIYGSITASKAEDGSRIGSGALTDSRLYSHAGTGGGLTQLITDFGRTRDLVATNKLQQKAQDRTAVATEQDVLMATDAAFYRLLNAQSLLDVAKATVAARSDVQKLTSALTRSALKSDLDLNIASADLSQSQLLQLDTENAVASASAALAALLAAPPDTVYQAVEDSNAAPPPPPGTDSSAALNADAQMQRPDLQALRLNAQAYQKYARAQQLQHLPTISALAVGGITPAAPDGVFVPHWYAAGGVNLSLPLFTGFRIDAQAEEARLRQRATEKQAQELSDTIARDVRIGVLNAQTAFRRIGVADQFRNQTAQAFALAQTRYKLGLSSIVELSQAQLQSTQAAVAAVNARYDYLLALRSLDYAGGQLAP</sequence>
<gene>
    <name evidence="10" type="ORF">HDF15_002879</name>
</gene>
<evidence type="ECO:0000256" key="8">
    <source>
        <dbReference type="SAM" id="MobiDB-lite"/>
    </source>
</evidence>
<comment type="caution">
    <text evidence="10">The sequence shown here is derived from an EMBL/GenBank/DDBJ whole genome shotgun (WGS) entry which is preliminary data.</text>
</comment>
<dbReference type="GO" id="GO:1990281">
    <property type="term" value="C:efflux pump complex"/>
    <property type="evidence" value="ECO:0007669"/>
    <property type="project" value="TreeGrafter"/>
</dbReference>
<keyword evidence="9" id="KW-0732">Signal</keyword>
<evidence type="ECO:0000256" key="4">
    <source>
        <dbReference type="ARBA" id="ARBA00022452"/>
    </source>
</evidence>
<dbReference type="GO" id="GO:0015562">
    <property type="term" value="F:efflux transmembrane transporter activity"/>
    <property type="evidence" value="ECO:0007669"/>
    <property type="project" value="InterPro"/>
</dbReference>
<evidence type="ECO:0000313" key="11">
    <source>
        <dbReference type="Proteomes" id="UP000584867"/>
    </source>
</evidence>
<keyword evidence="5" id="KW-0812">Transmembrane</keyword>
<dbReference type="AlphaFoldDB" id="A0A7W7ZR01"/>
<dbReference type="PANTHER" id="PTHR30026:SF20">
    <property type="entry name" value="OUTER MEMBRANE PROTEIN TOLC"/>
    <property type="match status" value="1"/>
</dbReference>
<keyword evidence="4" id="KW-1134">Transmembrane beta strand</keyword>
<dbReference type="Proteomes" id="UP000584867">
    <property type="component" value="Unassembled WGS sequence"/>
</dbReference>
<comment type="subcellular location">
    <subcellularLocation>
        <location evidence="1">Cell outer membrane</location>
    </subcellularLocation>
</comment>
<evidence type="ECO:0000256" key="6">
    <source>
        <dbReference type="ARBA" id="ARBA00023136"/>
    </source>
</evidence>
<dbReference type="SUPFAM" id="SSF56954">
    <property type="entry name" value="Outer membrane efflux proteins (OEP)"/>
    <property type="match status" value="1"/>
</dbReference>
<comment type="similarity">
    <text evidence="2">Belongs to the outer membrane factor (OMF) (TC 1.B.17) family.</text>
</comment>
<evidence type="ECO:0000256" key="7">
    <source>
        <dbReference type="ARBA" id="ARBA00023237"/>
    </source>
</evidence>
<feature type="compositionally biased region" description="Low complexity" evidence="8">
    <location>
        <begin position="47"/>
        <end position="61"/>
    </location>
</feature>
<feature type="chain" id="PRO_5031307405" evidence="9">
    <location>
        <begin position="19"/>
        <end position="484"/>
    </location>
</feature>
<dbReference type="InterPro" id="IPR003423">
    <property type="entry name" value="OMP_efflux"/>
</dbReference>
<dbReference type="GO" id="GO:0009279">
    <property type="term" value="C:cell outer membrane"/>
    <property type="evidence" value="ECO:0007669"/>
    <property type="project" value="UniProtKB-SubCell"/>
</dbReference>
<dbReference type="RefSeq" id="WP_184256485.1">
    <property type="nucleotide sequence ID" value="NZ_JACHIO010000011.1"/>
</dbReference>
<dbReference type="GO" id="GO:0015288">
    <property type="term" value="F:porin activity"/>
    <property type="evidence" value="ECO:0007669"/>
    <property type="project" value="TreeGrafter"/>
</dbReference>
<dbReference type="InterPro" id="IPR051906">
    <property type="entry name" value="TolC-like"/>
</dbReference>
<evidence type="ECO:0000256" key="5">
    <source>
        <dbReference type="ARBA" id="ARBA00022692"/>
    </source>
</evidence>
<dbReference type="Gene3D" id="1.20.1600.10">
    <property type="entry name" value="Outer membrane efflux proteins (OEP)"/>
    <property type="match status" value="1"/>
</dbReference>